<proteinExistence type="predicted"/>
<evidence type="ECO:0000313" key="2">
    <source>
        <dbReference type="EMBL" id="CAI0393094.1"/>
    </source>
</evidence>
<dbReference type="InterPro" id="IPR002156">
    <property type="entry name" value="RNaseH_domain"/>
</dbReference>
<dbReference type="InterPro" id="IPR044730">
    <property type="entry name" value="RNase_H-like_dom_plant"/>
</dbReference>
<organism evidence="5 6">
    <name type="scientific">Linum tenue</name>
    <dbReference type="NCBI Taxonomy" id="586396"/>
    <lineage>
        <taxon>Eukaryota</taxon>
        <taxon>Viridiplantae</taxon>
        <taxon>Streptophyta</taxon>
        <taxon>Embryophyta</taxon>
        <taxon>Tracheophyta</taxon>
        <taxon>Spermatophyta</taxon>
        <taxon>Magnoliopsida</taxon>
        <taxon>eudicotyledons</taxon>
        <taxon>Gunneridae</taxon>
        <taxon>Pentapetalae</taxon>
        <taxon>rosids</taxon>
        <taxon>fabids</taxon>
        <taxon>Malpighiales</taxon>
        <taxon>Linaceae</taxon>
        <taxon>Linum</taxon>
    </lineage>
</organism>
<dbReference type="EMBL" id="CAMGYJ010000011">
    <property type="protein sequence ID" value="CAI0626994.1"/>
    <property type="molecule type" value="Genomic_DNA"/>
</dbReference>
<dbReference type="EMBL" id="CAMGYJ010000003">
    <property type="protein sequence ID" value="CAI0393094.1"/>
    <property type="molecule type" value="Genomic_DNA"/>
</dbReference>
<dbReference type="SUPFAM" id="SSF53098">
    <property type="entry name" value="Ribonuclease H-like"/>
    <property type="match status" value="1"/>
</dbReference>
<dbReference type="InterPro" id="IPR012337">
    <property type="entry name" value="RNaseH-like_sf"/>
</dbReference>
<dbReference type="CDD" id="cd06222">
    <property type="entry name" value="RNase_H_like"/>
    <property type="match status" value="1"/>
</dbReference>
<comment type="caution">
    <text evidence="5">The sequence shown here is derived from an EMBL/GenBank/DDBJ whole genome shotgun (WGS) entry which is preliminary data.</text>
</comment>
<dbReference type="Pfam" id="PF13456">
    <property type="entry name" value="RVT_3"/>
    <property type="match status" value="1"/>
</dbReference>
<dbReference type="PANTHER" id="PTHR47723:SF13">
    <property type="entry name" value="PUTATIVE-RELATED"/>
    <property type="match status" value="1"/>
</dbReference>
<dbReference type="PANTHER" id="PTHR47723">
    <property type="entry name" value="OS05G0353850 PROTEIN"/>
    <property type="match status" value="1"/>
</dbReference>
<dbReference type="Proteomes" id="UP001154282">
    <property type="component" value="Unassembled WGS sequence"/>
</dbReference>
<evidence type="ECO:0000313" key="4">
    <source>
        <dbReference type="EMBL" id="CAI0626997.1"/>
    </source>
</evidence>
<evidence type="ECO:0000313" key="3">
    <source>
        <dbReference type="EMBL" id="CAI0626994.1"/>
    </source>
</evidence>
<dbReference type="GO" id="GO:0004523">
    <property type="term" value="F:RNA-DNA hybrid ribonuclease activity"/>
    <property type="evidence" value="ECO:0007669"/>
    <property type="project" value="InterPro"/>
</dbReference>
<gene>
    <name evidence="3" type="ORF">LITE_LOCUS51102</name>
    <name evidence="4" type="ORF">LITE_LOCUS51105</name>
    <name evidence="5" type="ORF">LITE_LOCUS51146</name>
    <name evidence="2" type="ORF">LITE_LOCUS7803</name>
</gene>
<dbReference type="Gene3D" id="3.30.420.10">
    <property type="entry name" value="Ribonuclease H-like superfamily/Ribonuclease H"/>
    <property type="match status" value="1"/>
</dbReference>
<dbReference type="InterPro" id="IPR053151">
    <property type="entry name" value="RNase_H-like"/>
</dbReference>
<evidence type="ECO:0000313" key="6">
    <source>
        <dbReference type="Proteomes" id="UP001154282"/>
    </source>
</evidence>
<sequence length="245" mass="27002">MFHYTAGHGRVIDSTLFAGTCWLLWKNRNNFCFQGELQSFAQIQAKSVQLKQQIIQASEKESTIIGAGGLRTPRDIKWQPPQHEWVCLNTDGSVTNSPLSSAAGGVVQGDDGRFITAFTMNLGGGSVTSAELAGIVQGLKLTWEAGVRKVILQTDSTTAKHLIEVATPHHRHYTSVAEIRRWLARDWQVHIVHVYREANVVADYLANLGHLCSVGSHVIAAPDAALSYWLYHDIIGVGTTRFIIE</sequence>
<keyword evidence="6" id="KW-1185">Reference proteome</keyword>
<dbReference type="EMBL" id="CAMGYJ010000011">
    <property type="protein sequence ID" value="CAI0626997.1"/>
    <property type="molecule type" value="Genomic_DNA"/>
</dbReference>
<accession>A0AAV0S297</accession>
<name>A0AAV0S297_9ROSI</name>
<evidence type="ECO:0000259" key="1">
    <source>
        <dbReference type="Pfam" id="PF13456"/>
    </source>
</evidence>
<dbReference type="GO" id="GO:0003676">
    <property type="term" value="F:nucleic acid binding"/>
    <property type="evidence" value="ECO:0007669"/>
    <property type="project" value="InterPro"/>
</dbReference>
<evidence type="ECO:0000313" key="5">
    <source>
        <dbReference type="EMBL" id="CAI0627084.1"/>
    </source>
</evidence>
<dbReference type="InterPro" id="IPR036397">
    <property type="entry name" value="RNaseH_sf"/>
</dbReference>
<dbReference type="EMBL" id="CAMGYJ010000011">
    <property type="protein sequence ID" value="CAI0627084.1"/>
    <property type="molecule type" value="Genomic_DNA"/>
</dbReference>
<dbReference type="AlphaFoldDB" id="A0AAV0S297"/>
<feature type="domain" description="RNase H type-1" evidence="1">
    <location>
        <begin position="89"/>
        <end position="208"/>
    </location>
</feature>
<reference evidence="5" key="1">
    <citation type="submission" date="2022-08" db="EMBL/GenBank/DDBJ databases">
        <authorList>
            <person name="Gutierrez-Valencia J."/>
        </authorList>
    </citation>
    <scope>NUCLEOTIDE SEQUENCE</scope>
</reference>
<protein>
    <recommendedName>
        <fullName evidence="1">RNase H type-1 domain-containing protein</fullName>
    </recommendedName>
</protein>